<dbReference type="InterPro" id="IPR003382">
    <property type="entry name" value="Flavoprotein"/>
</dbReference>
<dbReference type="InterPro" id="IPR004507">
    <property type="entry name" value="UbiX-like"/>
</dbReference>
<comment type="caution">
    <text evidence="7">Lacks conserved residue(s) required for the propagation of feature annotation.</text>
</comment>
<comment type="catalytic activity">
    <reaction evidence="5 7">
        <text>dimethylallyl phosphate + FMNH2 = prenylated FMNH2 + phosphate</text>
        <dbReference type="Rhea" id="RHEA:37743"/>
        <dbReference type="ChEBI" id="CHEBI:43474"/>
        <dbReference type="ChEBI" id="CHEBI:57618"/>
        <dbReference type="ChEBI" id="CHEBI:87467"/>
        <dbReference type="ChEBI" id="CHEBI:88052"/>
        <dbReference type="EC" id="2.5.1.129"/>
    </reaction>
</comment>
<dbReference type="InterPro" id="IPR036551">
    <property type="entry name" value="Flavin_trans-like"/>
</dbReference>
<organism evidence="9 10">
    <name type="scientific">Pandoraea pneumonica</name>
    <dbReference type="NCBI Taxonomy" id="2508299"/>
    <lineage>
        <taxon>Bacteria</taxon>
        <taxon>Pseudomonadati</taxon>
        <taxon>Pseudomonadota</taxon>
        <taxon>Betaproteobacteria</taxon>
        <taxon>Burkholderiales</taxon>
        <taxon>Burkholderiaceae</taxon>
        <taxon>Pandoraea</taxon>
    </lineage>
</organism>
<keyword evidence="10" id="KW-1185">Reference proteome</keyword>
<proteinExistence type="inferred from homology"/>
<dbReference type="HAMAP" id="MF_01984">
    <property type="entry name" value="ubiX_pad"/>
    <property type="match status" value="1"/>
</dbReference>
<dbReference type="PANTHER" id="PTHR43374">
    <property type="entry name" value="FLAVIN PRENYLTRANSFERASE"/>
    <property type="match status" value="1"/>
</dbReference>
<feature type="binding site" evidence="7">
    <location>
        <position position="46"/>
    </location>
    <ligand>
        <name>FMN</name>
        <dbReference type="ChEBI" id="CHEBI:58210"/>
    </ligand>
</feature>
<keyword evidence="1 7" id="KW-0637">Prenyltransferase</keyword>
<dbReference type="NCBIfam" id="TIGR00421">
    <property type="entry name" value="ubiX_pad"/>
    <property type="match status" value="1"/>
</dbReference>
<dbReference type="Proteomes" id="UP000366945">
    <property type="component" value="Unassembled WGS sequence"/>
</dbReference>
<feature type="domain" description="Flavoprotein" evidence="8">
    <location>
        <begin position="12"/>
        <end position="182"/>
    </location>
</feature>
<feature type="binding site" evidence="7">
    <location>
        <position position="132"/>
    </location>
    <ligand>
        <name>FMN</name>
        <dbReference type="ChEBI" id="CHEBI:58210"/>
    </ligand>
</feature>
<evidence type="ECO:0000256" key="2">
    <source>
        <dbReference type="ARBA" id="ARBA00022630"/>
    </source>
</evidence>
<evidence type="ECO:0000256" key="4">
    <source>
        <dbReference type="ARBA" id="ARBA00022679"/>
    </source>
</evidence>
<evidence type="ECO:0000256" key="3">
    <source>
        <dbReference type="ARBA" id="ARBA00022643"/>
    </source>
</evidence>
<feature type="binding site" evidence="7">
    <location>
        <begin position="19"/>
        <end position="21"/>
    </location>
    <ligand>
        <name>FMN</name>
        <dbReference type="ChEBI" id="CHEBI:58210"/>
    </ligand>
</feature>
<evidence type="ECO:0000256" key="5">
    <source>
        <dbReference type="ARBA" id="ARBA00050612"/>
    </source>
</evidence>
<evidence type="ECO:0000256" key="1">
    <source>
        <dbReference type="ARBA" id="ARBA00022602"/>
    </source>
</evidence>
<evidence type="ECO:0000313" key="10">
    <source>
        <dbReference type="Proteomes" id="UP000366945"/>
    </source>
</evidence>
<protein>
    <recommendedName>
        <fullName evidence="7">Flavin prenyltransferase UbiX</fullName>
        <ecNumber evidence="7">2.5.1.129</ecNumber>
    </recommendedName>
</protein>
<comment type="function">
    <text evidence="7">Flavin prenyltransferase that catalyzes the synthesis of the prenylated FMN cofactor (prenyl-FMN) for 4-hydroxy-3-polyprenylbenzoic acid decarboxylase UbiD. The prenyltransferase is metal-independent and links a dimethylallyl moiety from dimethylallyl monophosphate (DMAP) to the flavin N5 and C6 atoms of FMN.</text>
</comment>
<feature type="binding site" evidence="7">
    <location>
        <position position="162"/>
    </location>
    <ligand>
        <name>dimethylallyl phosphate</name>
        <dbReference type="ChEBI" id="CHEBI:88052"/>
    </ligand>
</feature>
<gene>
    <name evidence="7" type="primary">ubiX</name>
    <name evidence="9" type="ORF">PPN31114_05049</name>
</gene>
<name>A0A5E4Z4D9_9BURK</name>
<dbReference type="Pfam" id="PF02441">
    <property type="entry name" value="Flavoprotein"/>
    <property type="match status" value="1"/>
</dbReference>
<feature type="binding site" evidence="7">
    <location>
        <position position="178"/>
    </location>
    <ligand>
        <name>dimethylallyl phosphate</name>
        <dbReference type="ChEBI" id="CHEBI:88052"/>
    </ligand>
</feature>
<dbReference type="OrthoDB" id="9781577at2"/>
<keyword evidence="4 7" id="KW-0808">Transferase</keyword>
<accession>A0A5E4Z4D9</accession>
<dbReference type="Gene3D" id="3.40.50.1950">
    <property type="entry name" value="Flavin prenyltransferase-like"/>
    <property type="match status" value="1"/>
</dbReference>
<keyword evidence="3 7" id="KW-0288">FMN</keyword>
<dbReference type="NCBIfam" id="NF004685">
    <property type="entry name" value="PRK06029.1"/>
    <property type="match status" value="1"/>
</dbReference>
<dbReference type="EMBL" id="CABPSK010000007">
    <property type="protein sequence ID" value="VVE55986.1"/>
    <property type="molecule type" value="Genomic_DNA"/>
</dbReference>
<comment type="similarity">
    <text evidence="6 7">Belongs to the UbiX/PAD1 family.</text>
</comment>
<keyword evidence="2 7" id="KW-0285">Flavoprotein</keyword>
<evidence type="ECO:0000259" key="8">
    <source>
        <dbReference type="Pfam" id="PF02441"/>
    </source>
</evidence>
<evidence type="ECO:0000313" key="9">
    <source>
        <dbReference type="EMBL" id="VVE55986.1"/>
    </source>
</evidence>
<dbReference type="GeneID" id="300407027"/>
<dbReference type="SUPFAM" id="SSF52507">
    <property type="entry name" value="Homo-oligomeric flavin-containing Cys decarboxylases, HFCD"/>
    <property type="match status" value="1"/>
</dbReference>
<keyword evidence="9" id="KW-0456">Lyase</keyword>
<dbReference type="RefSeq" id="WP_150682239.1">
    <property type="nucleotide sequence ID" value="NZ_CABPSK010000007.1"/>
</dbReference>
<evidence type="ECO:0000256" key="6">
    <source>
        <dbReference type="ARBA" id="ARBA00060793"/>
    </source>
</evidence>
<evidence type="ECO:0000256" key="7">
    <source>
        <dbReference type="HAMAP-Rule" id="MF_01984"/>
    </source>
</evidence>
<reference evidence="9 10" key="1">
    <citation type="submission" date="2019-08" db="EMBL/GenBank/DDBJ databases">
        <authorList>
            <person name="Peeters C."/>
        </authorList>
    </citation>
    <scope>NUCLEOTIDE SEQUENCE [LARGE SCALE GENOMIC DNA]</scope>
    <source>
        <strain evidence="9 10">LMG 31114</strain>
    </source>
</reference>
<feature type="binding site" evidence="7">
    <location>
        <begin position="97"/>
        <end position="100"/>
    </location>
    <ligand>
        <name>FMN</name>
        <dbReference type="ChEBI" id="CHEBI:58210"/>
    </ligand>
</feature>
<dbReference type="PANTHER" id="PTHR43374:SF1">
    <property type="entry name" value="FLAVIN PRENYLTRANSFERASE PAD1, MITOCHONDRIAL"/>
    <property type="match status" value="1"/>
</dbReference>
<dbReference type="EC" id="2.5.1.129" evidence="7"/>
<dbReference type="FunFam" id="3.40.50.1950:FF:000001">
    <property type="entry name" value="Flavin prenyltransferase UbiX"/>
    <property type="match status" value="1"/>
</dbReference>
<dbReference type="GO" id="GO:0016831">
    <property type="term" value="F:carboxy-lyase activity"/>
    <property type="evidence" value="ECO:0007669"/>
    <property type="project" value="TreeGrafter"/>
</dbReference>
<dbReference type="GO" id="GO:0106141">
    <property type="term" value="F:flavin prenyltransferase activity"/>
    <property type="evidence" value="ECO:0007669"/>
    <property type="project" value="UniProtKB-EC"/>
</dbReference>
<sequence>MTVSTGAPRPARMIVAITGATGAVYGVRLLERLRALGNVETHLLVSSAGWLTLRHELGLERSDLQALADQYHSVREVGANIASGSFATTGMVIAPCSMKTLASVAHGLSDNLIARAADVTLKERRRLVMMVRETPFNLAHLRNMTAVTEMGGIVYPPLPAFYNRPESLDAMVDDTVGRVLDLFGLAPQVSTSWSGLGKDAEA</sequence>
<dbReference type="AlphaFoldDB" id="A0A5E4Z4D9"/>